<organism evidence="10 11">
    <name type="scientific">Catenaria anguillulae PL171</name>
    <dbReference type="NCBI Taxonomy" id="765915"/>
    <lineage>
        <taxon>Eukaryota</taxon>
        <taxon>Fungi</taxon>
        <taxon>Fungi incertae sedis</taxon>
        <taxon>Blastocladiomycota</taxon>
        <taxon>Blastocladiomycetes</taxon>
        <taxon>Blastocladiales</taxon>
        <taxon>Catenariaceae</taxon>
        <taxon>Catenaria</taxon>
    </lineage>
</organism>
<feature type="compositionally biased region" description="Low complexity" evidence="9">
    <location>
        <begin position="22"/>
        <end position="87"/>
    </location>
</feature>
<evidence type="ECO:0000256" key="4">
    <source>
        <dbReference type="ARBA" id="ARBA00023015"/>
    </source>
</evidence>
<evidence type="ECO:0000256" key="9">
    <source>
        <dbReference type="SAM" id="MobiDB-lite"/>
    </source>
</evidence>
<evidence type="ECO:0000256" key="7">
    <source>
        <dbReference type="ARBA" id="ARBA00025346"/>
    </source>
</evidence>
<dbReference type="GO" id="GO:0006352">
    <property type="term" value="P:DNA-templated transcription initiation"/>
    <property type="evidence" value="ECO:0007669"/>
    <property type="project" value="InterPro"/>
</dbReference>
<name>A0A1Y2HA68_9FUNG</name>
<evidence type="ECO:0000256" key="6">
    <source>
        <dbReference type="ARBA" id="ARBA00023242"/>
    </source>
</evidence>
<keyword evidence="11" id="KW-1185">Reference proteome</keyword>
<feature type="region of interest" description="Disordered" evidence="9">
    <location>
        <begin position="493"/>
        <end position="512"/>
    </location>
</feature>
<dbReference type="GO" id="GO:0005669">
    <property type="term" value="C:transcription factor TFIID complex"/>
    <property type="evidence" value="ECO:0007669"/>
    <property type="project" value="InterPro"/>
</dbReference>
<evidence type="ECO:0000256" key="5">
    <source>
        <dbReference type="ARBA" id="ARBA00023163"/>
    </source>
</evidence>
<feature type="region of interest" description="Disordered" evidence="9">
    <location>
        <begin position="431"/>
        <end position="451"/>
    </location>
</feature>
<sequence length="582" mass="57959">MTTTATTPPILPRTGSMGPGFSAVPSTSSAKPSAAASAAASMLSSSSASSSFKPTSSAAMPPKRAASTSLLSSAASSRASSPSPGSGTLTPQSASAVTAAGFNAVHVHMTPEAKREIVHLHEQQKKGLISSQEFVARAKELLGEEGFGSFMPGQQGIGQPRVVTTTATGGVGAASAVPMTSSSLAPGKKRPQESGLGKGAKKVKVMQKPVIAGGPGNKAAAENSNTSASSSSSSSATSAPHQQPASATTTAYPPPPADPSRPLLATDLALPRPGTLPIPDPLSQLINLPLLQTKLEYQVGAAGLKHVSESAIMYLALALQDRLRGIVERAVRVADGRVGVEVARQVAEVRAAVGKVGPNANIHAQTASLSLVGFDIKMTGNPWAALDVVRVKEEKVAEAEAAAAAHAHASSDRMDVDTPGTLAVAAAPHALAGGPKKKNTPGGTGLVTATRTPTPGATAFLAAGGAAKSWMTMGTGGSSAAATAAAMFGPPTTAGAAAAKGKRKNKDGASPKVGAVRSSALAAASGVALGVPGTGVAKNRKLTARDVLMAVQMSGPEEGGGKVNARGVGGVMARGWMRVRQK</sequence>
<comment type="function">
    <text evidence="7">Functions as a component of the DNA-binding general transcription factor complex TFIID. Binding of TFIID to a promoter (with or without TATA element) is the initial step in pre-initiation complex (PIC) formation. TFIID plays a key role in the regulation of gene expression by RNA polymerase II through different activities such as transcription activator interaction, core promoter recognition and selectivity, TFIIA and TFIIB interaction, chromatin modification (histone acetylation by TAF1), facilitation of DNA opening and initiation of transcription.</text>
</comment>
<keyword evidence="5" id="KW-0804">Transcription</keyword>
<keyword evidence="6" id="KW-0539">Nucleus</keyword>
<evidence type="ECO:0000256" key="3">
    <source>
        <dbReference type="ARBA" id="ARBA00017306"/>
    </source>
</evidence>
<dbReference type="AlphaFoldDB" id="A0A1Y2HA68"/>
<proteinExistence type="inferred from homology"/>
<dbReference type="InterPro" id="IPR007900">
    <property type="entry name" value="TAF4_C"/>
</dbReference>
<evidence type="ECO:0000256" key="2">
    <source>
        <dbReference type="ARBA" id="ARBA00006178"/>
    </source>
</evidence>
<reference evidence="10 11" key="1">
    <citation type="submission" date="2016-07" db="EMBL/GenBank/DDBJ databases">
        <title>Pervasive Adenine N6-methylation of Active Genes in Fungi.</title>
        <authorList>
            <consortium name="DOE Joint Genome Institute"/>
            <person name="Mondo S.J."/>
            <person name="Dannebaum R.O."/>
            <person name="Kuo R.C."/>
            <person name="Labutti K."/>
            <person name="Haridas S."/>
            <person name="Kuo A."/>
            <person name="Salamov A."/>
            <person name="Ahrendt S.R."/>
            <person name="Lipzen A."/>
            <person name="Sullivan W."/>
            <person name="Andreopoulos W.B."/>
            <person name="Clum A."/>
            <person name="Lindquist E."/>
            <person name="Daum C."/>
            <person name="Ramamoorthy G.K."/>
            <person name="Gryganskyi A."/>
            <person name="Culley D."/>
            <person name="Magnuson J.K."/>
            <person name="James T.Y."/>
            <person name="O'Malley M.A."/>
            <person name="Stajich J.E."/>
            <person name="Spatafora J.W."/>
            <person name="Visel A."/>
            <person name="Grigoriev I.V."/>
        </authorList>
    </citation>
    <scope>NUCLEOTIDE SEQUENCE [LARGE SCALE GENOMIC DNA]</scope>
    <source>
        <strain evidence="10 11">PL171</strain>
    </source>
</reference>
<protein>
    <recommendedName>
        <fullName evidence="3">Transcription initiation factor TFIID subunit 4</fullName>
    </recommendedName>
    <alternativeName>
        <fullName evidence="8">TBP-associated factor 4</fullName>
    </alternativeName>
</protein>
<gene>
    <name evidence="10" type="ORF">BCR44DRAFT_1443895</name>
</gene>
<comment type="subcellular location">
    <subcellularLocation>
        <location evidence="1">Nucleus</location>
    </subcellularLocation>
</comment>
<evidence type="ECO:0000256" key="8">
    <source>
        <dbReference type="ARBA" id="ARBA00031747"/>
    </source>
</evidence>
<dbReference type="OrthoDB" id="5595676at2759"/>
<accession>A0A1Y2HA68</accession>
<dbReference type="Proteomes" id="UP000193411">
    <property type="component" value="Unassembled WGS sequence"/>
</dbReference>
<keyword evidence="4" id="KW-0805">Transcription regulation</keyword>
<evidence type="ECO:0000256" key="1">
    <source>
        <dbReference type="ARBA" id="ARBA00004123"/>
    </source>
</evidence>
<feature type="compositionally biased region" description="Low complexity" evidence="9">
    <location>
        <begin position="219"/>
        <end position="251"/>
    </location>
</feature>
<dbReference type="EMBL" id="MCFL01000074">
    <property type="protein sequence ID" value="ORZ30821.1"/>
    <property type="molecule type" value="Genomic_DNA"/>
</dbReference>
<comment type="similarity">
    <text evidence="2">Belongs to the TAF4 family.</text>
</comment>
<evidence type="ECO:0000313" key="11">
    <source>
        <dbReference type="Proteomes" id="UP000193411"/>
    </source>
</evidence>
<dbReference type="CDD" id="cd08045">
    <property type="entry name" value="HFD_TAF4"/>
    <property type="match status" value="1"/>
</dbReference>
<feature type="region of interest" description="Disordered" evidence="9">
    <location>
        <begin position="1"/>
        <end position="94"/>
    </location>
</feature>
<evidence type="ECO:0000313" key="10">
    <source>
        <dbReference type="EMBL" id="ORZ30821.1"/>
    </source>
</evidence>
<comment type="caution">
    <text evidence="10">The sequence shown here is derived from an EMBL/GenBank/DDBJ whole genome shotgun (WGS) entry which is preliminary data.</text>
</comment>
<feature type="region of interest" description="Disordered" evidence="9">
    <location>
        <begin position="174"/>
        <end position="272"/>
    </location>
</feature>